<name>A0A1E1JR39_9HELO</name>
<dbReference type="EMBL" id="FJUW01000001">
    <property type="protein sequence ID" value="CZS88209.1"/>
    <property type="molecule type" value="Genomic_DNA"/>
</dbReference>
<gene>
    <name evidence="2" type="ORF">RCO7_14100</name>
</gene>
<accession>A0A1E1JR39</accession>
<evidence type="ECO:0000313" key="3">
    <source>
        <dbReference type="Proteomes" id="UP000178129"/>
    </source>
</evidence>
<sequence length="88" mass="9765">MSWWNVDGPVERERWPAGTQDHASGAEKSRVVRVRDFTGDWMAGFLCIGARPTQAAGKGNKGPAKYRGWFQDHEEADGGLCYRCPPSP</sequence>
<evidence type="ECO:0000256" key="1">
    <source>
        <dbReference type="SAM" id="MobiDB-lite"/>
    </source>
</evidence>
<proteinExistence type="predicted"/>
<dbReference type="InParanoid" id="A0A1E1JR39"/>
<feature type="region of interest" description="Disordered" evidence="1">
    <location>
        <begin position="1"/>
        <end position="27"/>
    </location>
</feature>
<keyword evidence="3" id="KW-1185">Reference proteome</keyword>
<dbReference type="Proteomes" id="UP000178129">
    <property type="component" value="Unassembled WGS sequence"/>
</dbReference>
<dbReference type="AlphaFoldDB" id="A0A1E1JR39"/>
<protein>
    <submittedName>
        <fullName evidence="2">Uncharacterized protein</fullName>
    </submittedName>
</protein>
<reference evidence="3" key="1">
    <citation type="submission" date="2016-03" db="EMBL/GenBank/DDBJ databases">
        <authorList>
            <person name="Ploux O."/>
        </authorList>
    </citation>
    <scope>NUCLEOTIDE SEQUENCE [LARGE SCALE GENOMIC DNA]</scope>
    <source>
        <strain evidence="3">UK7</strain>
    </source>
</reference>
<organism evidence="2 3">
    <name type="scientific">Rhynchosporium graminicola</name>
    <dbReference type="NCBI Taxonomy" id="2792576"/>
    <lineage>
        <taxon>Eukaryota</taxon>
        <taxon>Fungi</taxon>
        <taxon>Dikarya</taxon>
        <taxon>Ascomycota</taxon>
        <taxon>Pezizomycotina</taxon>
        <taxon>Leotiomycetes</taxon>
        <taxon>Helotiales</taxon>
        <taxon>Ploettnerulaceae</taxon>
        <taxon>Rhynchosporium</taxon>
    </lineage>
</organism>
<comment type="caution">
    <text evidence="2">The sequence shown here is derived from an EMBL/GenBank/DDBJ whole genome shotgun (WGS) entry which is preliminary data.</text>
</comment>
<evidence type="ECO:0000313" key="2">
    <source>
        <dbReference type="EMBL" id="CZS88209.1"/>
    </source>
</evidence>